<dbReference type="EMBL" id="CP001322">
    <property type="protein sequence ID" value="ACL05551.1"/>
    <property type="molecule type" value="Genomic_DNA"/>
</dbReference>
<protein>
    <submittedName>
        <fullName evidence="5">Transcriptional regulator, MarR family</fullName>
    </submittedName>
</protein>
<evidence type="ECO:0000256" key="1">
    <source>
        <dbReference type="ARBA" id="ARBA00023015"/>
    </source>
</evidence>
<dbReference type="SUPFAM" id="SSF46785">
    <property type="entry name" value="Winged helix' DNA-binding domain"/>
    <property type="match status" value="1"/>
</dbReference>
<dbReference type="PROSITE" id="PS50995">
    <property type="entry name" value="HTH_MARR_2"/>
    <property type="match status" value="1"/>
</dbReference>
<dbReference type="GO" id="GO:0003700">
    <property type="term" value="F:DNA-binding transcription factor activity"/>
    <property type="evidence" value="ECO:0007669"/>
    <property type="project" value="InterPro"/>
</dbReference>
<evidence type="ECO:0000259" key="4">
    <source>
        <dbReference type="PROSITE" id="PS50995"/>
    </source>
</evidence>
<dbReference type="AlphaFoldDB" id="B8FCD3"/>
<evidence type="ECO:0000256" key="3">
    <source>
        <dbReference type="ARBA" id="ARBA00023163"/>
    </source>
</evidence>
<keyword evidence="1" id="KW-0805">Transcription regulation</keyword>
<keyword evidence="6" id="KW-1185">Reference proteome</keyword>
<evidence type="ECO:0000256" key="2">
    <source>
        <dbReference type="ARBA" id="ARBA00023125"/>
    </source>
</evidence>
<dbReference type="InterPro" id="IPR000835">
    <property type="entry name" value="HTH_MarR-typ"/>
</dbReference>
<sequence>MPFEDCLCHRLGKTMRKVSRAYRDEIVEYGLTHGQFFVIVAIMEEEGLLPSELAEKTAQERATITGLLDRLAKDGWIERRLDETDRRSFRIYLTEGAIQKKDAILALFENTNRKFLSSFNAEEWTQMQDFLNRLEECN</sequence>
<name>B8FCD3_DESAL</name>
<organism evidence="5 6">
    <name type="scientific">Desulfatibacillum aliphaticivorans</name>
    <dbReference type="NCBI Taxonomy" id="218208"/>
    <lineage>
        <taxon>Bacteria</taxon>
        <taxon>Pseudomonadati</taxon>
        <taxon>Thermodesulfobacteriota</taxon>
        <taxon>Desulfobacteria</taxon>
        <taxon>Desulfobacterales</taxon>
        <taxon>Desulfatibacillaceae</taxon>
        <taxon>Desulfatibacillum</taxon>
    </lineage>
</organism>
<reference evidence="5 6" key="1">
    <citation type="journal article" date="2012" name="Environ. Microbiol.">
        <title>The genome sequence of Desulfatibacillum alkenivorans AK-01: a blueprint for anaerobic alkane oxidation.</title>
        <authorList>
            <person name="Callaghan A.V."/>
            <person name="Morris B.E."/>
            <person name="Pereira I.A."/>
            <person name="McInerney M.J."/>
            <person name="Austin R.N."/>
            <person name="Groves J.T."/>
            <person name="Kukor J.J."/>
            <person name="Suflita J.M."/>
            <person name="Young L.Y."/>
            <person name="Zylstra G.J."/>
            <person name="Wawrik B."/>
        </authorList>
    </citation>
    <scope>NUCLEOTIDE SEQUENCE [LARGE SCALE GENOMIC DNA]</scope>
    <source>
        <strain evidence="5 6">AK-01</strain>
    </source>
</reference>
<accession>B8FCD3</accession>
<dbReference type="KEGG" id="dal:Dalk_3865"/>
<dbReference type="Gene3D" id="1.10.10.10">
    <property type="entry name" value="Winged helix-like DNA-binding domain superfamily/Winged helix DNA-binding domain"/>
    <property type="match status" value="1"/>
</dbReference>
<dbReference type="Proteomes" id="UP000000739">
    <property type="component" value="Chromosome"/>
</dbReference>
<dbReference type="InterPro" id="IPR036390">
    <property type="entry name" value="WH_DNA-bd_sf"/>
</dbReference>
<feature type="domain" description="HTH marR-type" evidence="4">
    <location>
        <begin position="4"/>
        <end position="136"/>
    </location>
</feature>
<dbReference type="GO" id="GO:0003677">
    <property type="term" value="F:DNA binding"/>
    <property type="evidence" value="ECO:0007669"/>
    <property type="project" value="UniProtKB-KW"/>
</dbReference>
<dbReference type="eggNOG" id="COG1846">
    <property type="taxonomic scope" value="Bacteria"/>
</dbReference>
<gene>
    <name evidence="5" type="ordered locus">Dalk_3865</name>
</gene>
<proteinExistence type="predicted"/>
<dbReference type="SMART" id="SM00347">
    <property type="entry name" value="HTH_MARR"/>
    <property type="match status" value="1"/>
</dbReference>
<keyword evidence="2" id="KW-0238">DNA-binding</keyword>
<dbReference type="PANTHER" id="PTHR42756:SF1">
    <property type="entry name" value="TRANSCRIPTIONAL REPRESSOR OF EMRAB OPERON"/>
    <property type="match status" value="1"/>
</dbReference>
<dbReference type="HOGENOM" id="CLU_083287_18_6_7"/>
<keyword evidence="3" id="KW-0804">Transcription</keyword>
<dbReference type="PANTHER" id="PTHR42756">
    <property type="entry name" value="TRANSCRIPTIONAL REGULATOR, MARR"/>
    <property type="match status" value="1"/>
</dbReference>
<evidence type="ECO:0000313" key="5">
    <source>
        <dbReference type="EMBL" id="ACL05551.1"/>
    </source>
</evidence>
<dbReference type="InterPro" id="IPR036388">
    <property type="entry name" value="WH-like_DNA-bd_sf"/>
</dbReference>
<dbReference type="RefSeq" id="WP_015948602.1">
    <property type="nucleotide sequence ID" value="NC_011768.1"/>
</dbReference>
<dbReference type="Pfam" id="PF12802">
    <property type="entry name" value="MarR_2"/>
    <property type="match status" value="1"/>
</dbReference>
<evidence type="ECO:0000313" key="6">
    <source>
        <dbReference type="Proteomes" id="UP000000739"/>
    </source>
</evidence>
<dbReference type="PRINTS" id="PR00598">
    <property type="entry name" value="HTHMARR"/>
</dbReference>